<organism evidence="2 3">
    <name type="scientific">Ophiocordyceps camponoti-rufipedis</name>
    <dbReference type="NCBI Taxonomy" id="2004952"/>
    <lineage>
        <taxon>Eukaryota</taxon>
        <taxon>Fungi</taxon>
        <taxon>Dikarya</taxon>
        <taxon>Ascomycota</taxon>
        <taxon>Pezizomycotina</taxon>
        <taxon>Sordariomycetes</taxon>
        <taxon>Hypocreomycetidae</taxon>
        <taxon>Hypocreales</taxon>
        <taxon>Ophiocordycipitaceae</taxon>
        <taxon>Ophiocordyceps</taxon>
    </lineage>
</organism>
<dbReference type="Proteomes" id="UP000226431">
    <property type="component" value="Unassembled WGS sequence"/>
</dbReference>
<dbReference type="Gene3D" id="1.10.510.10">
    <property type="entry name" value="Transferase(Phosphotransferase) domain 1"/>
    <property type="match status" value="1"/>
</dbReference>
<keyword evidence="3" id="KW-1185">Reference proteome</keyword>
<dbReference type="EMBL" id="NJES01000320">
    <property type="protein sequence ID" value="PHH73750.1"/>
    <property type="molecule type" value="Genomic_DNA"/>
</dbReference>
<reference evidence="2 3" key="1">
    <citation type="submission" date="2017-06" db="EMBL/GenBank/DDBJ databases">
        <title>Ant-infecting Ophiocordyceps genomes reveal a high diversity of potential behavioral manipulation genes and a possible major role for enterotoxins.</title>
        <authorList>
            <person name="De Bekker C."/>
            <person name="Evans H.C."/>
            <person name="Brachmann A."/>
            <person name="Hughes D.P."/>
        </authorList>
    </citation>
    <scope>NUCLEOTIDE SEQUENCE [LARGE SCALE GENOMIC DNA]</scope>
    <source>
        <strain evidence="2 3">Map16</strain>
    </source>
</reference>
<dbReference type="STRING" id="2004952.A0A2C5Z1T4"/>
<accession>A0A2C5Z1T4</accession>
<feature type="domain" description="Fungal-type protein kinase" evidence="1">
    <location>
        <begin position="299"/>
        <end position="357"/>
    </location>
</feature>
<sequence length="474" mass="53986">MWRDLLSKAYKDGRRSTFPDKTDEDSIRNWILDLVDKFKSKPTRMSDVSPAGVNQAEHRKIIEKALFKELEYRTFRGIPEFHRYMLPLDSHQQELSERLVQGGYSSTVGQWTGFTDTEETKVRTWLQELLERHLPAERHALCSTASLSDIEGLDKVHFDLVFQKKSATVQQRAGAYDLGEVLVIGDSGSFNLHHHPKTFANVMVAYATMNDEKMGLDPFVKGGFAKWTETHVDGREEQWSFELGALLVNQRTINSRATTVYQIDNSSVAKFSWAPTARQREVDILKAAASKGVPSADNHFFKGMLIDLDLAKVVGEPPSGAVHRTGTPRFMAIGVLRRLEHSYKHDLESFLYCLVWMAGKVAWAKPEFSQCRAPPLFSRLDGWDNDDFESLAEVKADLMSTIGSLNRLLLEFPPALEPIKPLCRSLYYETFRYRSGDGASEQDGIHKHYQGTIDAYNRAIKELRRGPETDHMYM</sequence>
<evidence type="ECO:0000313" key="3">
    <source>
        <dbReference type="Proteomes" id="UP000226431"/>
    </source>
</evidence>
<dbReference type="AlphaFoldDB" id="A0A2C5Z1T4"/>
<gene>
    <name evidence="2" type="ORF">CDD80_3608</name>
</gene>
<dbReference type="InterPro" id="IPR011009">
    <property type="entry name" value="Kinase-like_dom_sf"/>
</dbReference>
<evidence type="ECO:0000259" key="1">
    <source>
        <dbReference type="Pfam" id="PF17667"/>
    </source>
</evidence>
<dbReference type="PANTHER" id="PTHR38248:SF2">
    <property type="entry name" value="FUNK1 11"/>
    <property type="match status" value="1"/>
</dbReference>
<protein>
    <recommendedName>
        <fullName evidence="1">Fungal-type protein kinase domain-containing protein</fullName>
    </recommendedName>
</protein>
<evidence type="ECO:0000313" key="2">
    <source>
        <dbReference type="EMBL" id="PHH73750.1"/>
    </source>
</evidence>
<proteinExistence type="predicted"/>
<dbReference type="InterPro" id="IPR040976">
    <property type="entry name" value="Pkinase_fungal"/>
</dbReference>
<comment type="caution">
    <text evidence="2">The sequence shown here is derived from an EMBL/GenBank/DDBJ whole genome shotgun (WGS) entry which is preliminary data.</text>
</comment>
<name>A0A2C5Z1T4_9HYPO</name>
<dbReference type="PANTHER" id="PTHR38248">
    <property type="entry name" value="FUNK1 6"/>
    <property type="match status" value="1"/>
</dbReference>
<dbReference type="SUPFAM" id="SSF56112">
    <property type="entry name" value="Protein kinase-like (PK-like)"/>
    <property type="match status" value="1"/>
</dbReference>
<feature type="domain" description="Fungal-type protein kinase" evidence="1">
    <location>
        <begin position="187"/>
        <end position="294"/>
    </location>
</feature>
<dbReference type="OrthoDB" id="5584477at2759"/>
<dbReference type="Pfam" id="PF17667">
    <property type="entry name" value="Pkinase_fungal"/>
    <property type="match status" value="2"/>
</dbReference>